<dbReference type="Proteomes" id="UP000237319">
    <property type="component" value="Unassembled WGS sequence"/>
</dbReference>
<dbReference type="EMBL" id="PGLV01000003">
    <property type="protein sequence ID" value="POZ54875.1"/>
    <property type="molecule type" value="Genomic_DNA"/>
</dbReference>
<evidence type="ECO:0000313" key="1">
    <source>
        <dbReference type="EMBL" id="POZ54875.1"/>
    </source>
</evidence>
<proteinExistence type="predicted"/>
<name>A0A2S5CVP7_LYSSH</name>
<keyword evidence="2" id="KW-1185">Reference proteome</keyword>
<gene>
    <name evidence="1" type="ORF">LYSIN_03735</name>
</gene>
<accession>A0A2S5CVP7</accession>
<dbReference type="RefSeq" id="WP_103977851.1">
    <property type="nucleotide sequence ID" value="NZ_PGLV01000003.1"/>
</dbReference>
<sequence>MIRKIWSLIIATTLMFTVFGSLNIAKAETNFMDNKIPDNEIEFLTGSTLDGYNYIELSEPVTENYDGVYEVLIGYYIEENLDEIKKLDNYREYDTYLVYDQGITQSWSWLSRPYFIMSVARGMSYESSIEVSATISGTFSSDIPSKALPTVKSSFGFSASGSKKITEKVVLSGPNAGYSSRDFYYKQGRHTHRVKIVQERRSNWDGVLWTKTYYGSVGKPAIKHYSVDRK</sequence>
<comment type="caution">
    <text evidence="1">The sequence shown here is derived from an EMBL/GenBank/DDBJ whole genome shotgun (WGS) entry which is preliminary data.</text>
</comment>
<dbReference type="AlphaFoldDB" id="A0A2S5CVP7"/>
<reference evidence="1 2" key="1">
    <citation type="submission" date="2017-11" db="EMBL/GenBank/DDBJ databases">
        <title>Genome sequence of Lysinibacillus sphaericus, a lignin-degrading bacteria isolated from municipal solid waste soil.</title>
        <authorList>
            <person name="Persinoti G.F."/>
            <person name="Paixao D.A."/>
            <person name="Bugg T.D."/>
            <person name="Squina F.M."/>
        </authorList>
    </citation>
    <scope>NUCLEOTIDE SEQUENCE [LARGE SCALE GENOMIC DNA]</scope>
    <source>
        <strain evidence="1 2">A1</strain>
    </source>
</reference>
<organism evidence="1 2">
    <name type="scientific">Lysinibacillus sphaericus</name>
    <name type="common">Bacillus sphaericus</name>
    <dbReference type="NCBI Taxonomy" id="1421"/>
    <lineage>
        <taxon>Bacteria</taxon>
        <taxon>Bacillati</taxon>
        <taxon>Bacillota</taxon>
        <taxon>Bacilli</taxon>
        <taxon>Bacillales</taxon>
        <taxon>Bacillaceae</taxon>
        <taxon>Lysinibacillus</taxon>
    </lineage>
</organism>
<protein>
    <submittedName>
        <fullName evidence="1">Uncharacterized protein</fullName>
    </submittedName>
</protein>
<evidence type="ECO:0000313" key="2">
    <source>
        <dbReference type="Proteomes" id="UP000237319"/>
    </source>
</evidence>